<dbReference type="RefSeq" id="WP_146228772.1">
    <property type="nucleotide sequence ID" value="NZ_JAMOFZ010000029.1"/>
</dbReference>
<organism evidence="1 2">
    <name type="scientific">Xylophilus ampelinus</name>
    <dbReference type="NCBI Taxonomy" id="54067"/>
    <lineage>
        <taxon>Bacteria</taxon>
        <taxon>Pseudomonadati</taxon>
        <taxon>Pseudomonadota</taxon>
        <taxon>Betaproteobacteria</taxon>
        <taxon>Burkholderiales</taxon>
        <taxon>Xylophilus</taxon>
    </lineage>
</organism>
<accession>A0A318SC62</accession>
<proteinExistence type="predicted"/>
<dbReference type="Proteomes" id="UP000247540">
    <property type="component" value="Unassembled WGS sequence"/>
</dbReference>
<keyword evidence="2" id="KW-1185">Reference proteome</keyword>
<dbReference type="EMBL" id="QJTC01000029">
    <property type="protein sequence ID" value="PYE74182.1"/>
    <property type="molecule type" value="Genomic_DNA"/>
</dbReference>
<comment type="caution">
    <text evidence="1">The sequence shown here is derived from an EMBL/GenBank/DDBJ whole genome shotgun (WGS) entry which is preliminary data.</text>
</comment>
<reference evidence="1 2" key="1">
    <citation type="submission" date="2018-06" db="EMBL/GenBank/DDBJ databases">
        <title>Genomic Encyclopedia of Type Strains, Phase III (KMG-III): the genomes of soil and plant-associated and newly described type strains.</title>
        <authorList>
            <person name="Whitman W."/>
        </authorList>
    </citation>
    <scope>NUCLEOTIDE SEQUENCE [LARGE SCALE GENOMIC DNA]</scope>
    <source>
        <strain evidence="1 2">CECT 7646</strain>
    </source>
</reference>
<dbReference type="OrthoDB" id="9155788at2"/>
<gene>
    <name evidence="1" type="ORF">DFQ15_1298</name>
</gene>
<evidence type="ECO:0000313" key="1">
    <source>
        <dbReference type="EMBL" id="PYE74182.1"/>
    </source>
</evidence>
<evidence type="ECO:0000313" key="2">
    <source>
        <dbReference type="Proteomes" id="UP000247540"/>
    </source>
</evidence>
<protein>
    <submittedName>
        <fullName evidence="1">Uncharacterized protein</fullName>
    </submittedName>
</protein>
<dbReference type="AlphaFoldDB" id="A0A318SC62"/>
<name>A0A318SC62_9BURK</name>
<sequence>MAATKTYRHQDYDLICTAKPVDSGRFAPALTISKLVWPSRPREIAVERGAHLTPDTAIEAAHKQGIEWVAHYG</sequence>